<proteinExistence type="inferred from homology"/>
<dbReference type="Proteomes" id="UP000305948">
    <property type="component" value="Unassembled WGS sequence"/>
</dbReference>
<comment type="pathway">
    <text evidence="1">Mycotoxin biosynthesis.</text>
</comment>
<dbReference type="EMBL" id="ML213504">
    <property type="protein sequence ID" value="TFK55497.1"/>
    <property type="molecule type" value="Genomic_DNA"/>
</dbReference>
<dbReference type="PANTHER" id="PTHR33365">
    <property type="entry name" value="YALI0B05434P"/>
    <property type="match status" value="1"/>
</dbReference>
<sequence length="209" mass="24074">MARSNFLPRYILIPRTAVLCAGICLLISLAVHAIGAITHLRNVLSDTHDSGLVKFPVPVRPAALTTIKSERLGLDADEEDWDSILPQGEGFIYLEQEKMHYIVSQYHQLHCLRSLRHYFIKRNDLQLIDAGHVNHCLIYLRQMVLCSSDVTLEPASHRQRLPDGRLTNAVTGVGVTHRCKDWQQVREYTEWNYEKFKETYNFRMNGTVE</sequence>
<keyword evidence="2" id="KW-0560">Oxidoreductase</keyword>
<evidence type="ECO:0000313" key="4">
    <source>
        <dbReference type="EMBL" id="TFK55497.1"/>
    </source>
</evidence>
<accession>A0A5C3NF16</accession>
<protein>
    <submittedName>
        <fullName evidence="4">Uncharacterized protein</fullName>
    </submittedName>
</protein>
<dbReference type="GO" id="GO:0043386">
    <property type="term" value="P:mycotoxin biosynthetic process"/>
    <property type="evidence" value="ECO:0007669"/>
    <property type="project" value="InterPro"/>
</dbReference>
<comment type="similarity">
    <text evidence="3">Belongs to the ustYa family.</text>
</comment>
<dbReference type="GO" id="GO:0016491">
    <property type="term" value="F:oxidoreductase activity"/>
    <property type="evidence" value="ECO:0007669"/>
    <property type="project" value="UniProtKB-KW"/>
</dbReference>
<dbReference type="OrthoDB" id="3687641at2759"/>
<dbReference type="STRING" id="5364.A0A5C3NF16"/>
<organism evidence="4 5">
    <name type="scientific">Heliocybe sulcata</name>
    <dbReference type="NCBI Taxonomy" id="5364"/>
    <lineage>
        <taxon>Eukaryota</taxon>
        <taxon>Fungi</taxon>
        <taxon>Dikarya</taxon>
        <taxon>Basidiomycota</taxon>
        <taxon>Agaricomycotina</taxon>
        <taxon>Agaricomycetes</taxon>
        <taxon>Gloeophyllales</taxon>
        <taxon>Gloeophyllaceae</taxon>
        <taxon>Heliocybe</taxon>
    </lineage>
</organism>
<reference evidence="4 5" key="1">
    <citation type="journal article" date="2019" name="Nat. Ecol. Evol.">
        <title>Megaphylogeny resolves global patterns of mushroom evolution.</title>
        <authorList>
            <person name="Varga T."/>
            <person name="Krizsan K."/>
            <person name="Foldi C."/>
            <person name="Dima B."/>
            <person name="Sanchez-Garcia M."/>
            <person name="Sanchez-Ramirez S."/>
            <person name="Szollosi G.J."/>
            <person name="Szarkandi J.G."/>
            <person name="Papp V."/>
            <person name="Albert L."/>
            <person name="Andreopoulos W."/>
            <person name="Angelini C."/>
            <person name="Antonin V."/>
            <person name="Barry K.W."/>
            <person name="Bougher N.L."/>
            <person name="Buchanan P."/>
            <person name="Buyck B."/>
            <person name="Bense V."/>
            <person name="Catcheside P."/>
            <person name="Chovatia M."/>
            <person name="Cooper J."/>
            <person name="Damon W."/>
            <person name="Desjardin D."/>
            <person name="Finy P."/>
            <person name="Geml J."/>
            <person name="Haridas S."/>
            <person name="Hughes K."/>
            <person name="Justo A."/>
            <person name="Karasinski D."/>
            <person name="Kautmanova I."/>
            <person name="Kiss B."/>
            <person name="Kocsube S."/>
            <person name="Kotiranta H."/>
            <person name="LaButti K.M."/>
            <person name="Lechner B.E."/>
            <person name="Liimatainen K."/>
            <person name="Lipzen A."/>
            <person name="Lukacs Z."/>
            <person name="Mihaltcheva S."/>
            <person name="Morgado L.N."/>
            <person name="Niskanen T."/>
            <person name="Noordeloos M.E."/>
            <person name="Ohm R.A."/>
            <person name="Ortiz-Santana B."/>
            <person name="Ovrebo C."/>
            <person name="Racz N."/>
            <person name="Riley R."/>
            <person name="Savchenko A."/>
            <person name="Shiryaev A."/>
            <person name="Soop K."/>
            <person name="Spirin V."/>
            <person name="Szebenyi C."/>
            <person name="Tomsovsky M."/>
            <person name="Tulloss R.E."/>
            <person name="Uehling J."/>
            <person name="Grigoriev I.V."/>
            <person name="Vagvolgyi C."/>
            <person name="Papp T."/>
            <person name="Martin F.M."/>
            <person name="Miettinen O."/>
            <person name="Hibbett D.S."/>
            <person name="Nagy L.G."/>
        </authorList>
    </citation>
    <scope>NUCLEOTIDE SEQUENCE [LARGE SCALE GENOMIC DNA]</scope>
    <source>
        <strain evidence="4 5">OMC1185</strain>
    </source>
</reference>
<dbReference type="AlphaFoldDB" id="A0A5C3NF16"/>
<evidence type="ECO:0000256" key="1">
    <source>
        <dbReference type="ARBA" id="ARBA00004685"/>
    </source>
</evidence>
<evidence type="ECO:0000256" key="2">
    <source>
        <dbReference type="ARBA" id="ARBA00023002"/>
    </source>
</evidence>
<evidence type="ECO:0000313" key="5">
    <source>
        <dbReference type="Proteomes" id="UP000305948"/>
    </source>
</evidence>
<dbReference type="Pfam" id="PF11807">
    <property type="entry name" value="UstYa"/>
    <property type="match status" value="1"/>
</dbReference>
<dbReference type="PANTHER" id="PTHR33365:SF11">
    <property type="entry name" value="TAT PATHWAY SIGNAL SEQUENCE"/>
    <property type="match status" value="1"/>
</dbReference>
<keyword evidence="5" id="KW-1185">Reference proteome</keyword>
<gene>
    <name evidence="4" type="ORF">OE88DRAFT_1691908</name>
</gene>
<dbReference type="InterPro" id="IPR021765">
    <property type="entry name" value="UstYa-like"/>
</dbReference>
<name>A0A5C3NF16_9AGAM</name>
<evidence type="ECO:0000256" key="3">
    <source>
        <dbReference type="ARBA" id="ARBA00035112"/>
    </source>
</evidence>